<name>A0ABN9B4D3_9NEOB</name>
<organism evidence="1 2">
    <name type="scientific">Staurois parvus</name>
    <dbReference type="NCBI Taxonomy" id="386267"/>
    <lineage>
        <taxon>Eukaryota</taxon>
        <taxon>Metazoa</taxon>
        <taxon>Chordata</taxon>
        <taxon>Craniata</taxon>
        <taxon>Vertebrata</taxon>
        <taxon>Euteleostomi</taxon>
        <taxon>Amphibia</taxon>
        <taxon>Batrachia</taxon>
        <taxon>Anura</taxon>
        <taxon>Neobatrachia</taxon>
        <taxon>Ranoidea</taxon>
        <taxon>Ranidae</taxon>
        <taxon>Staurois</taxon>
    </lineage>
</organism>
<accession>A0ABN9B4D3</accession>
<evidence type="ECO:0000313" key="1">
    <source>
        <dbReference type="EMBL" id="CAI9542759.1"/>
    </source>
</evidence>
<reference evidence="1" key="1">
    <citation type="submission" date="2023-05" db="EMBL/GenBank/DDBJ databases">
        <authorList>
            <person name="Stuckert A."/>
        </authorList>
    </citation>
    <scope>NUCLEOTIDE SEQUENCE</scope>
</reference>
<evidence type="ECO:0000313" key="2">
    <source>
        <dbReference type="Proteomes" id="UP001162483"/>
    </source>
</evidence>
<sequence length="44" mass="5036">MLQYVTNLFISCPEDLVLSLQIMDSYKILNVVVFVVGCIHFCIN</sequence>
<comment type="caution">
    <text evidence="1">The sequence shown here is derived from an EMBL/GenBank/DDBJ whole genome shotgun (WGS) entry which is preliminary data.</text>
</comment>
<keyword evidence="2" id="KW-1185">Reference proteome</keyword>
<gene>
    <name evidence="1" type="ORF">SPARVUS_LOCUS2146612</name>
</gene>
<protein>
    <submittedName>
        <fullName evidence="1">Uncharacterized protein</fullName>
    </submittedName>
</protein>
<dbReference type="EMBL" id="CATNWA010002391">
    <property type="protein sequence ID" value="CAI9542759.1"/>
    <property type="molecule type" value="Genomic_DNA"/>
</dbReference>
<dbReference type="Proteomes" id="UP001162483">
    <property type="component" value="Unassembled WGS sequence"/>
</dbReference>
<proteinExistence type="predicted"/>